<gene>
    <name evidence="1" type="ORF">ENL47_08380</name>
</gene>
<sequence>MVLKTSTPVFSAYPQPMVHKWTAVIEHGYYSNIMMLADHTGTHIDAPAHFIANGTTIDELPLDGFICKGTAIDLLDLAPKADITAEIIKNRLKEKHIELGIGWIMIIYTGYDTKAGSSEWFNHPGLDESVAVSQ</sequence>
<dbReference type="EMBL" id="DRUB01000168">
    <property type="protein sequence ID" value="HHR96797.1"/>
    <property type="molecule type" value="Genomic_DNA"/>
</dbReference>
<dbReference type="PANTHER" id="PTHR31118">
    <property type="entry name" value="CYCLASE-LIKE PROTEIN 2"/>
    <property type="match status" value="1"/>
</dbReference>
<name>A0A7C5Z0G5_9CREN</name>
<proteinExistence type="predicted"/>
<dbReference type="AlphaFoldDB" id="A0A7C5Z0G5"/>
<comment type="caution">
    <text evidence="1">The sequence shown here is derived from an EMBL/GenBank/DDBJ whole genome shotgun (WGS) entry which is preliminary data.</text>
</comment>
<protein>
    <submittedName>
        <fullName evidence="1">Cyclase family protein</fullName>
    </submittedName>
</protein>
<dbReference type="SUPFAM" id="SSF102198">
    <property type="entry name" value="Putative cyclase"/>
    <property type="match status" value="1"/>
</dbReference>
<dbReference type="Pfam" id="PF04199">
    <property type="entry name" value="Cyclase"/>
    <property type="match status" value="1"/>
</dbReference>
<reference evidence="1" key="1">
    <citation type="journal article" date="2020" name="mSystems">
        <title>Genome- and Community-Level Interaction Insights into Carbon Utilization and Element Cycling Functions of Hydrothermarchaeota in Hydrothermal Sediment.</title>
        <authorList>
            <person name="Zhou Z."/>
            <person name="Liu Y."/>
            <person name="Xu W."/>
            <person name="Pan J."/>
            <person name="Luo Z.H."/>
            <person name="Li M."/>
        </authorList>
    </citation>
    <scope>NUCLEOTIDE SEQUENCE [LARGE SCALE GENOMIC DNA]</scope>
    <source>
        <strain evidence="1">SpSt-1</strain>
    </source>
</reference>
<evidence type="ECO:0000313" key="1">
    <source>
        <dbReference type="EMBL" id="HHR96797.1"/>
    </source>
</evidence>
<dbReference type="InterPro" id="IPR007325">
    <property type="entry name" value="KFase/CYL"/>
</dbReference>
<dbReference type="Gene3D" id="3.50.30.50">
    <property type="entry name" value="Putative cyclase"/>
    <property type="match status" value="1"/>
</dbReference>
<dbReference type="GO" id="GO:0004061">
    <property type="term" value="F:arylformamidase activity"/>
    <property type="evidence" value="ECO:0007669"/>
    <property type="project" value="InterPro"/>
</dbReference>
<dbReference type="InterPro" id="IPR037175">
    <property type="entry name" value="KFase_sf"/>
</dbReference>
<dbReference type="GO" id="GO:0019441">
    <property type="term" value="P:L-tryptophan catabolic process to kynurenine"/>
    <property type="evidence" value="ECO:0007669"/>
    <property type="project" value="InterPro"/>
</dbReference>
<dbReference type="PANTHER" id="PTHR31118:SF12">
    <property type="entry name" value="CYCLASE-LIKE PROTEIN 2"/>
    <property type="match status" value="1"/>
</dbReference>
<organism evidence="1">
    <name type="scientific">Ignisphaera aggregans</name>
    <dbReference type="NCBI Taxonomy" id="334771"/>
    <lineage>
        <taxon>Archaea</taxon>
        <taxon>Thermoproteota</taxon>
        <taxon>Thermoprotei</taxon>
        <taxon>Desulfurococcales</taxon>
        <taxon>Desulfurococcaceae</taxon>
        <taxon>Ignisphaera</taxon>
    </lineage>
</organism>
<accession>A0A7C5Z0G5</accession>